<dbReference type="AlphaFoldDB" id="A0AAI8VRI2"/>
<dbReference type="EMBL" id="CAUWAG010000013">
    <property type="protein sequence ID" value="CAJ2509791.1"/>
    <property type="molecule type" value="Genomic_DNA"/>
</dbReference>
<accession>A0AAI8VRI2</accession>
<reference evidence="2" key="1">
    <citation type="submission" date="2023-10" db="EMBL/GenBank/DDBJ databases">
        <authorList>
            <person name="Hackl T."/>
        </authorList>
    </citation>
    <scope>NUCLEOTIDE SEQUENCE</scope>
</reference>
<gene>
    <name evidence="2" type="ORF">KHLLAP_LOCUS10259</name>
</gene>
<evidence type="ECO:0000256" key="1">
    <source>
        <dbReference type="SAM" id="Phobius"/>
    </source>
</evidence>
<comment type="caution">
    <text evidence="2">The sequence shown here is derived from an EMBL/GenBank/DDBJ whole genome shotgun (WGS) entry which is preliminary data.</text>
</comment>
<name>A0AAI8VRI2_9PEZI</name>
<feature type="transmembrane region" description="Helical" evidence="1">
    <location>
        <begin position="27"/>
        <end position="47"/>
    </location>
</feature>
<keyword evidence="1" id="KW-0472">Membrane</keyword>
<proteinExistence type="predicted"/>
<keyword evidence="3" id="KW-1185">Reference proteome</keyword>
<organism evidence="2 3">
    <name type="scientific">Anthostomella pinea</name>
    <dbReference type="NCBI Taxonomy" id="933095"/>
    <lineage>
        <taxon>Eukaryota</taxon>
        <taxon>Fungi</taxon>
        <taxon>Dikarya</taxon>
        <taxon>Ascomycota</taxon>
        <taxon>Pezizomycotina</taxon>
        <taxon>Sordariomycetes</taxon>
        <taxon>Xylariomycetidae</taxon>
        <taxon>Xylariales</taxon>
        <taxon>Xylariaceae</taxon>
        <taxon>Anthostomella</taxon>
    </lineage>
</organism>
<evidence type="ECO:0000313" key="3">
    <source>
        <dbReference type="Proteomes" id="UP001295740"/>
    </source>
</evidence>
<sequence length="123" mass="13414">MVRLDHNQIVNTGAGADVIRIGLDVPLAGMGLQQLFIAIFLVLMITFHRRAVSKTPDSDSQDETPSSCAPKAFSTAQTNFGTVAEFGNCSTWHVSAMSLLVTEHEHWPVLNRQHISIPIEGSD</sequence>
<protein>
    <submittedName>
        <fullName evidence="2">Uu.00g056910.m01.CDS01</fullName>
    </submittedName>
</protein>
<keyword evidence="1" id="KW-0812">Transmembrane</keyword>
<keyword evidence="1" id="KW-1133">Transmembrane helix</keyword>
<dbReference type="Proteomes" id="UP001295740">
    <property type="component" value="Unassembled WGS sequence"/>
</dbReference>
<evidence type="ECO:0000313" key="2">
    <source>
        <dbReference type="EMBL" id="CAJ2509791.1"/>
    </source>
</evidence>